<dbReference type="Pfam" id="PF06496">
    <property type="entry name" value="DUF1097"/>
    <property type="match status" value="1"/>
</dbReference>
<comment type="caution">
    <text evidence="2">The sequence shown here is derived from an EMBL/GenBank/DDBJ whole genome shotgun (WGS) entry which is preliminary data.</text>
</comment>
<evidence type="ECO:0000313" key="2">
    <source>
        <dbReference type="EMBL" id="HBH2620567.1"/>
    </source>
</evidence>
<reference evidence="2" key="1">
    <citation type="journal article" date="2018" name="Genome Biol.">
        <title>SKESA: strategic k-mer extension for scrupulous assemblies.</title>
        <authorList>
            <person name="Souvorov A."/>
            <person name="Agarwala R."/>
            <person name="Lipman D.J."/>
        </authorList>
    </citation>
    <scope>NUCLEOTIDE SEQUENCE</scope>
    <source>
        <strain evidence="2">Clostridioides</strain>
    </source>
</reference>
<keyword evidence="1" id="KW-0472">Membrane</keyword>
<dbReference type="RefSeq" id="WP_003429281.1">
    <property type="nucleotide sequence ID" value="NZ_AP025558.1"/>
</dbReference>
<name>A0A9P3YRH9_CLODI</name>
<dbReference type="Proteomes" id="UP000879542">
    <property type="component" value="Unassembled WGS sequence"/>
</dbReference>
<feature type="transmembrane region" description="Helical" evidence="1">
    <location>
        <begin position="34"/>
        <end position="51"/>
    </location>
</feature>
<dbReference type="AlphaFoldDB" id="A0A9P3YRH9"/>
<accession>A0A9P3YRH9</accession>
<feature type="transmembrane region" description="Helical" evidence="1">
    <location>
        <begin position="136"/>
        <end position="156"/>
    </location>
</feature>
<proteinExistence type="predicted"/>
<organism evidence="2 3">
    <name type="scientific">Clostridioides difficile</name>
    <name type="common">Peptoclostridium difficile</name>
    <dbReference type="NCBI Taxonomy" id="1496"/>
    <lineage>
        <taxon>Bacteria</taxon>
        <taxon>Bacillati</taxon>
        <taxon>Bacillota</taxon>
        <taxon>Clostridia</taxon>
        <taxon>Peptostreptococcales</taxon>
        <taxon>Peptostreptococcaceae</taxon>
        <taxon>Clostridioides</taxon>
    </lineage>
</organism>
<reference evidence="2" key="2">
    <citation type="submission" date="2021-06" db="EMBL/GenBank/DDBJ databases">
        <authorList>
            <consortium name="NCBI Pathogen Detection Project"/>
        </authorList>
    </citation>
    <scope>NUCLEOTIDE SEQUENCE</scope>
    <source>
        <strain evidence="2">Clostridioides</strain>
    </source>
</reference>
<dbReference type="EMBL" id="DAEQIJ010000010">
    <property type="protein sequence ID" value="HBH2620567.1"/>
    <property type="molecule type" value="Genomic_DNA"/>
</dbReference>
<protein>
    <submittedName>
        <fullName evidence="2">DUF1097 domain-containing protein</fullName>
    </submittedName>
</protein>
<dbReference type="InterPro" id="IPR009476">
    <property type="entry name" value="DUF1097"/>
</dbReference>
<sequence length="167" mass="18538">MSKKAMFVWCVGLGLLDGIYCILCSYLPHIQNYMWIGFISLPIYFCGGAKLEEMPKYFCCAASGIFWGGLTLVVLDIGFISNIHLNMLVFVTIVVCIACFVHLGVLTENVWKGLFSSCPMMFGGFAAIFSQGLAEWFWVLVTLTLGLIFGCIMASISTPITKWIDKN</sequence>
<gene>
    <name evidence="2" type="ORF">KRQ00_002337</name>
</gene>
<feature type="transmembrane region" description="Helical" evidence="1">
    <location>
        <begin position="113"/>
        <end position="130"/>
    </location>
</feature>
<evidence type="ECO:0000256" key="1">
    <source>
        <dbReference type="SAM" id="Phobius"/>
    </source>
</evidence>
<keyword evidence="1" id="KW-1133">Transmembrane helix</keyword>
<feature type="transmembrane region" description="Helical" evidence="1">
    <location>
        <begin position="58"/>
        <end position="81"/>
    </location>
</feature>
<feature type="transmembrane region" description="Helical" evidence="1">
    <location>
        <begin position="7"/>
        <end position="28"/>
    </location>
</feature>
<evidence type="ECO:0000313" key="3">
    <source>
        <dbReference type="Proteomes" id="UP000879542"/>
    </source>
</evidence>
<keyword evidence="1" id="KW-0812">Transmembrane</keyword>
<feature type="transmembrane region" description="Helical" evidence="1">
    <location>
        <begin position="87"/>
        <end position="106"/>
    </location>
</feature>